<feature type="region of interest" description="Disordered" evidence="1">
    <location>
        <begin position="1"/>
        <end position="125"/>
    </location>
</feature>
<feature type="compositionally biased region" description="Pro residues" evidence="1">
    <location>
        <begin position="87"/>
        <end position="99"/>
    </location>
</feature>
<dbReference type="AlphaFoldDB" id="A0A553IA05"/>
<evidence type="ECO:0000256" key="1">
    <source>
        <dbReference type="SAM" id="MobiDB-lite"/>
    </source>
</evidence>
<evidence type="ECO:0000313" key="3">
    <source>
        <dbReference type="EMBL" id="TRX97029.1"/>
    </source>
</evidence>
<evidence type="ECO:0000256" key="2">
    <source>
        <dbReference type="SAM" id="Phobius"/>
    </source>
</evidence>
<dbReference type="STRING" id="2512241.A0A553IA05"/>
<name>A0A553IA05_9PEZI</name>
<evidence type="ECO:0000313" key="4">
    <source>
        <dbReference type="Proteomes" id="UP000319160"/>
    </source>
</evidence>
<feature type="transmembrane region" description="Helical" evidence="2">
    <location>
        <begin position="221"/>
        <end position="242"/>
    </location>
</feature>
<protein>
    <submittedName>
        <fullName evidence="3">Uncharacterized protein</fullName>
    </submittedName>
</protein>
<keyword evidence="4" id="KW-1185">Reference proteome</keyword>
<organism evidence="3 4">
    <name type="scientific">Xylaria flabelliformis</name>
    <dbReference type="NCBI Taxonomy" id="2512241"/>
    <lineage>
        <taxon>Eukaryota</taxon>
        <taxon>Fungi</taxon>
        <taxon>Dikarya</taxon>
        <taxon>Ascomycota</taxon>
        <taxon>Pezizomycotina</taxon>
        <taxon>Sordariomycetes</taxon>
        <taxon>Xylariomycetidae</taxon>
        <taxon>Xylariales</taxon>
        <taxon>Xylariaceae</taxon>
        <taxon>Xylaria</taxon>
    </lineage>
</organism>
<feature type="compositionally biased region" description="Acidic residues" evidence="1">
    <location>
        <begin position="46"/>
        <end position="80"/>
    </location>
</feature>
<gene>
    <name evidence="3" type="ORF">FHL15_001823</name>
</gene>
<feature type="region of interest" description="Disordered" evidence="1">
    <location>
        <begin position="253"/>
        <end position="277"/>
    </location>
</feature>
<dbReference type="OrthoDB" id="5238281at2759"/>
<comment type="caution">
    <text evidence="3">The sequence shown here is derived from an EMBL/GenBank/DDBJ whole genome shotgun (WGS) entry which is preliminary data.</text>
</comment>
<feature type="compositionally biased region" description="Low complexity" evidence="1">
    <location>
        <begin position="176"/>
        <end position="191"/>
    </location>
</feature>
<dbReference type="EMBL" id="VFLP01000007">
    <property type="protein sequence ID" value="TRX97029.1"/>
    <property type="molecule type" value="Genomic_DNA"/>
</dbReference>
<feature type="compositionally biased region" description="Polar residues" evidence="1">
    <location>
        <begin position="195"/>
        <end position="217"/>
    </location>
</feature>
<sequence>MGLAQASQRYLDRVTFHQRRRTPAFRFVTRGDVKPQPDVPAGGAPVDDELSDGESSDDEFSDKELDDGESSDEETDDEPENGGGVGTPPPQDNTPPSTPVLPGTATSSMSTIPAPTQTAISGATDLPPFSSTFVSSPSIPGMATNTLSPSPSSLPSSAIPVVSPSATSVLNSDNLTTPTATASPQSTSNSPLEVPQSSNAIDPPDETTNSPSNSSQKAGQIAGGTIGGIAFVGLILLAIWLWRRRRNRDSRLSRMLPDDTQYMNPPPGGPEKSRSPSSIMNQLMTAAYAAEEGRDYRDSNQIFDNYANEKQRFTTHENESMERLTVPPAAQLRHQSIAARTESTEKTESTWKTWGVLAGSSRVSQPRNWWVDRYFRT</sequence>
<accession>A0A553IA05</accession>
<reference evidence="4" key="1">
    <citation type="submission" date="2019-06" db="EMBL/GenBank/DDBJ databases">
        <title>Draft genome sequence of the griseofulvin-producing fungus Xylaria cubensis strain G536.</title>
        <authorList>
            <person name="Mead M.E."/>
            <person name="Raja H.A."/>
            <person name="Steenwyk J.L."/>
            <person name="Knowles S.L."/>
            <person name="Oberlies N.H."/>
            <person name="Rokas A."/>
        </authorList>
    </citation>
    <scope>NUCLEOTIDE SEQUENCE [LARGE SCALE GENOMIC DNA]</scope>
    <source>
        <strain evidence="4">G536</strain>
    </source>
</reference>
<proteinExistence type="predicted"/>
<keyword evidence="2" id="KW-0812">Transmembrane</keyword>
<feature type="compositionally biased region" description="Polar residues" evidence="1">
    <location>
        <begin position="104"/>
        <end position="121"/>
    </location>
</feature>
<feature type="region of interest" description="Disordered" evidence="1">
    <location>
        <begin position="169"/>
        <end position="219"/>
    </location>
</feature>
<keyword evidence="2" id="KW-1133">Transmembrane helix</keyword>
<keyword evidence="2" id="KW-0472">Membrane</keyword>
<dbReference type="Proteomes" id="UP000319160">
    <property type="component" value="Unassembled WGS sequence"/>
</dbReference>